<comment type="function">
    <text evidence="5">One of the proteins that surrounds the polypeptide exit tunnel on the outside of the subunit.</text>
</comment>
<evidence type="ECO:0000313" key="9">
    <source>
        <dbReference type="Proteomes" id="UP001251857"/>
    </source>
</evidence>
<dbReference type="InterPro" id="IPR014722">
    <property type="entry name" value="Rib_uL2_dom2"/>
</dbReference>
<dbReference type="GO" id="GO:0005840">
    <property type="term" value="C:ribosome"/>
    <property type="evidence" value="ECO:0007669"/>
    <property type="project" value="UniProtKB-KW"/>
</dbReference>
<keyword evidence="3 5" id="KW-0687">Ribonucleoprotein</keyword>
<dbReference type="InterPro" id="IPR057264">
    <property type="entry name" value="Ribosomal_uL24_C"/>
</dbReference>
<comment type="similarity">
    <text evidence="1 5 6">Belongs to the universal ribosomal protein uL24 family.</text>
</comment>
<dbReference type="Gene3D" id="2.30.30.30">
    <property type="match status" value="1"/>
</dbReference>
<dbReference type="CDD" id="cd06089">
    <property type="entry name" value="KOW_RPL26"/>
    <property type="match status" value="1"/>
</dbReference>
<sequence>MALKRIRKGDQVVVIAGKDKGRRGTVLGVRDDRRVLVEGINLAKKHVKADPNAGVQGGIEEREMPLAESNVMLYNPETGKGDRIGVKWIDASGSRRKVRYFKSNGEVVDA</sequence>
<keyword evidence="9" id="KW-1185">Reference proteome</keyword>
<comment type="caution">
    <text evidence="8">The sequence shown here is derived from an EMBL/GenBank/DDBJ whole genome shotgun (WGS) entry which is preliminary data.</text>
</comment>
<keyword evidence="5" id="KW-0694">RNA-binding</keyword>
<dbReference type="Pfam" id="PF00467">
    <property type="entry name" value="KOW"/>
    <property type="match status" value="1"/>
</dbReference>
<accession>A0ABU3C3L8</accession>
<reference evidence="8 9" key="1">
    <citation type="submission" date="2023-09" db="EMBL/GenBank/DDBJ databases">
        <authorList>
            <person name="Rey-Velasco X."/>
        </authorList>
    </citation>
    <scope>NUCLEOTIDE SEQUENCE [LARGE SCALE GENOMIC DNA]</scope>
    <source>
        <strain evidence="8 9">W335</strain>
    </source>
</reference>
<evidence type="ECO:0000256" key="6">
    <source>
        <dbReference type="RuleBase" id="RU003477"/>
    </source>
</evidence>
<gene>
    <name evidence="5 8" type="primary">rplX</name>
    <name evidence="8" type="ORF">RM532_14350</name>
</gene>
<organism evidence="8 9">
    <name type="scientific">Spectribacter hydrogenoxidans</name>
    <dbReference type="NCBI Taxonomy" id="3075608"/>
    <lineage>
        <taxon>Bacteria</taxon>
        <taxon>Pseudomonadati</taxon>
        <taxon>Pseudomonadota</taxon>
        <taxon>Gammaproteobacteria</taxon>
        <taxon>Salinisphaerales</taxon>
        <taxon>Salinisphaeraceae</taxon>
        <taxon>Spectribacter</taxon>
    </lineage>
</organism>
<evidence type="ECO:0000256" key="1">
    <source>
        <dbReference type="ARBA" id="ARBA00010618"/>
    </source>
</evidence>
<dbReference type="PANTHER" id="PTHR12903">
    <property type="entry name" value="MITOCHONDRIAL RIBOSOMAL PROTEIN L24"/>
    <property type="match status" value="1"/>
</dbReference>
<name>A0ABU3C3L8_9GAMM</name>
<keyword evidence="5" id="KW-0699">rRNA-binding</keyword>
<proteinExistence type="inferred from homology"/>
<evidence type="ECO:0000256" key="3">
    <source>
        <dbReference type="ARBA" id="ARBA00023274"/>
    </source>
</evidence>
<dbReference type="SMART" id="SM00739">
    <property type="entry name" value="KOW"/>
    <property type="match status" value="1"/>
</dbReference>
<evidence type="ECO:0000259" key="7">
    <source>
        <dbReference type="SMART" id="SM00739"/>
    </source>
</evidence>
<keyword evidence="2 5" id="KW-0689">Ribosomal protein</keyword>
<dbReference type="InterPro" id="IPR003256">
    <property type="entry name" value="Ribosomal_uL24"/>
</dbReference>
<dbReference type="EMBL" id="JAVRIB010000019">
    <property type="protein sequence ID" value="MDT0636132.1"/>
    <property type="molecule type" value="Genomic_DNA"/>
</dbReference>
<evidence type="ECO:0000313" key="8">
    <source>
        <dbReference type="EMBL" id="MDT0636132.1"/>
    </source>
</evidence>
<comment type="subunit">
    <text evidence="5">Part of the 50S ribosomal subunit.</text>
</comment>
<dbReference type="NCBIfam" id="TIGR01079">
    <property type="entry name" value="rplX_bact"/>
    <property type="match status" value="1"/>
</dbReference>
<feature type="domain" description="KOW" evidence="7">
    <location>
        <begin position="5"/>
        <end position="32"/>
    </location>
</feature>
<dbReference type="InterPro" id="IPR005824">
    <property type="entry name" value="KOW"/>
</dbReference>
<dbReference type="Proteomes" id="UP001251857">
    <property type="component" value="Unassembled WGS sequence"/>
</dbReference>
<protein>
    <recommendedName>
        <fullName evidence="4 5">Large ribosomal subunit protein uL24</fullName>
    </recommendedName>
</protein>
<dbReference type="InterPro" id="IPR005825">
    <property type="entry name" value="Ribosomal_uL24_CS"/>
</dbReference>
<dbReference type="InterPro" id="IPR008991">
    <property type="entry name" value="Translation_prot_SH3-like_sf"/>
</dbReference>
<dbReference type="PROSITE" id="PS01108">
    <property type="entry name" value="RIBOSOMAL_L24"/>
    <property type="match status" value="1"/>
</dbReference>
<dbReference type="HAMAP" id="MF_01326_B">
    <property type="entry name" value="Ribosomal_uL24_B"/>
    <property type="match status" value="1"/>
</dbReference>
<dbReference type="SUPFAM" id="SSF50104">
    <property type="entry name" value="Translation proteins SH3-like domain"/>
    <property type="match status" value="1"/>
</dbReference>
<comment type="function">
    <text evidence="5">One of two assembly initiator proteins, it binds directly to the 5'-end of the 23S rRNA, where it nucleates assembly of the 50S subunit.</text>
</comment>
<evidence type="ECO:0000256" key="2">
    <source>
        <dbReference type="ARBA" id="ARBA00022980"/>
    </source>
</evidence>
<dbReference type="Pfam" id="PF17136">
    <property type="entry name" value="ribosomal_L24"/>
    <property type="match status" value="1"/>
</dbReference>
<evidence type="ECO:0000256" key="4">
    <source>
        <dbReference type="ARBA" id="ARBA00035206"/>
    </source>
</evidence>
<evidence type="ECO:0000256" key="5">
    <source>
        <dbReference type="HAMAP-Rule" id="MF_01326"/>
    </source>
</evidence>
<dbReference type="InterPro" id="IPR041988">
    <property type="entry name" value="Ribosomal_uL24_KOW"/>
</dbReference>